<accession>A0ABW8J4R9</accession>
<dbReference type="EMBL" id="JADIKK010000008">
    <property type="protein sequence ID" value="MFK2879687.1"/>
    <property type="molecule type" value="Genomic_DNA"/>
</dbReference>
<dbReference type="InterPro" id="IPR002942">
    <property type="entry name" value="S4_RNA-bd"/>
</dbReference>
<dbReference type="Gene3D" id="3.30.2350.10">
    <property type="entry name" value="Pseudouridine synthase"/>
    <property type="match status" value="1"/>
</dbReference>
<dbReference type="PANTHER" id="PTHR21600:SF92">
    <property type="entry name" value="RIBOSOMAL LARGE SUBUNIT PSEUDOURIDINE SYNTHASE C"/>
    <property type="match status" value="1"/>
</dbReference>
<comment type="caution">
    <text evidence="11">The sequence shown here is derived from an EMBL/GenBank/DDBJ whole genome shotgun (WGS) entry which is preliminary data.</text>
</comment>
<dbReference type="NCBIfam" id="TIGR00005">
    <property type="entry name" value="rluA_subfam"/>
    <property type="match status" value="1"/>
</dbReference>
<dbReference type="InterPro" id="IPR006224">
    <property type="entry name" value="PsdUridine_synth_RluA-like_CS"/>
</dbReference>
<dbReference type="Pfam" id="PF00849">
    <property type="entry name" value="PseudoU_synth_2"/>
    <property type="match status" value="1"/>
</dbReference>
<sequence>MQTATSRDVPQGVRQVAIGPERDGQRIDNALATLLKGVPKSMIYRLLRTGQVRVNGKRAKPDTRLTDGDMLRIPPIRQAERPEERAAPETMVASVAGAVIFEDKHFLVIDKPSGIASHGGSGVSHGAIELLRAARPHESLELVHRLDRDTSGVLVLAKSRAGLTGLQAAIRAGEVTKQYLCLMVGHPPKAKFDVNAPLRKFALQGGERMVRVSEDGKPALTFFREMEQYPGARLMQATLGTGRTHQIRVHAAHVGHPLAGDPKYGDREMNKRLREMGLQRLFLHASHLSFELDGRLYSFSAPLPDDLKTFLDVLAVKGKHLPYIQAAARERNGR</sequence>
<protein>
    <recommendedName>
        <fullName evidence="8">Pseudouridine synthase</fullName>
        <ecNumber evidence="8">5.4.99.-</ecNumber>
    </recommendedName>
</protein>
<comment type="catalytic activity">
    <reaction evidence="8">
        <text>a uridine in RNA = a pseudouridine in RNA</text>
        <dbReference type="Rhea" id="RHEA:48348"/>
        <dbReference type="Rhea" id="RHEA-COMP:12068"/>
        <dbReference type="Rhea" id="RHEA-COMP:12069"/>
        <dbReference type="ChEBI" id="CHEBI:65314"/>
        <dbReference type="ChEBI" id="CHEBI:65315"/>
    </reaction>
</comment>
<comment type="catalytic activity">
    <reaction evidence="1">
        <text>uridine(955/2504/2580) in 23S rRNA = pseudouridine(955/2504/2580) in 23S rRNA</text>
        <dbReference type="Rhea" id="RHEA:42528"/>
        <dbReference type="Rhea" id="RHEA-COMP:10099"/>
        <dbReference type="Rhea" id="RHEA-COMP:10100"/>
        <dbReference type="ChEBI" id="CHEBI:65314"/>
        <dbReference type="ChEBI" id="CHEBI:65315"/>
        <dbReference type="EC" id="5.4.99.24"/>
    </reaction>
</comment>
<dbReference type="PROSITE" id="PS01129">
    <property type="entry name" value="PSI_RLU"/>
    <property type="match status" value="1"/>
</dbReference>
<evidence type="ECO:0000256" key="4">
    <source>
        <dbReference type="ARBA" id="ARBA00022552"/>
    </source>
</evidence>
<dbReference type="PROSITE" id="PS50889">
    <property type="entry name" value="S4"/>
    <property type="match status" value="1"/>
</dbReference>
<dbReference type="Pfam" id="PF01479">
    <property type="entry name" value="S4"/>
    <property type="match status" value="1"/>
</dbReference>
<dbReference type="SMART" id="SM00363">
    <property type="entry name" value="S4"/>
    <property type="match status" value="1"/>
</dbReference>
<evidence type="ECO:0000256" key="5">
    <source>
        <dbReference type="ARBA" id="ARBA00022884"/>
    </source>
</evidence>
<keyword evidence="6 8" id="KW-0413">Isomerase</keyword>
<evidence type="ECO:0000256" key="7">
    <source>
        <dbReference type="PROSITE-ProRule" id="PRU00182"/>
    </source>
</evidence>
<dbReference type="CDD" id="cd02869">
    <property type="entry name" value="PseudoU_synth_RluA_like"/>
    <property type="match status" value="1"/>
</dbReference>
<evidence type="ECO:0000256" key="3">
    <source>
        <dbReference type="ARBA" id="ARBA00010876"/>
    </source>
</evidence>
<dbReference type="InterPro" id="IPR006145">
    <property type="entry name" value="PsdUridine_synth_RsuA/RluA"/>
</dbReference>
<evidence type="ECO:0000313" key="11">
    <source>
        <dbReference type="EMBL" id="MFK2876121.1"/>
    </source>
</evidence>
<dbReference type="SUPFAM" id="SSF55120">
    <property type="entry name" value="Pseudouridine synthase"/>
    <property type="match status" value="1"/>
</dbReference>
<evidence type="ECO:0000313" key="13">
    <source>
        <dbReference type="Proteomes" id="UP001620339"/>
    </source>
</evidence>
<dbReference type="EMBL" id="JADIKK010000008">
    <property type="protein sequence ID" value="MFK2876121.1"/>
    <property type="molecule type" value="Genomic_DNA"/>
</dbReference>
<evidence type="ECO:0000256" key="6">
    <source>
        <dbReference type="ARBA" id="ARBA00023235"/>
    </source>
</evidence>
<dbReference type="Gene3D" id="3.10.290.10">
    <property type="entry name" value="RNA-binding S4 domain"/>
    <property type="match status" value="1"/>
</dbReference>
<evidence type="ECO:0000256" key="2">
    <source>
        <dbReference type="ARBA" id="ARBA00002876"/>
    </source>
</evidence>
<dbReference type="RefSeq" id="WP_404611681.1">
    <property type="nucleotide sequence ID" value="NZ_JADIKK010000007.1"/>
</dbReference>
<evidence type="ECO:0000313" key="12">
    <source>
        <dbReference type="EMBL" id="MFK2879687.1"/>
    </source>
</evidence>
<dbReference type="EC" id="5.4.99.-" evidence="8"/>
<name>A0ABW8J4R9_9GAMM</name>
<dbReference type="PANTHER" id="PTHR21600">
    <property type="entry name" value="MITOCHONDRIAL RNA PSEUDOURIDINE SYNTHASE"/>
    <property type="match status" value="1"/>
</dbReference>
<dbReference type="EMBL" id="JADIKK010000007">
    <property type="protein sequence ID" value="MFK2875668.1"/>
    <property type="molecule type" value="Genomic_DNA"/>
</dbReference>
<gene>
    <name evidence="10" type="ORF">ISP25_01095</name>
    <name evidence="11" type="ORF">ISP25_03455</name>
    <name evidence="12" type="ORF">ISP25_21715</name>
</gene>
<proteinExistence type="inferred from homology"/>
<keyword evidence="4" id="KW-0698">rRNA processing</keyword>
<keyword evidence="13" id="KW-1185">Reference proteome</keyword>
<dbReference type="InterPro" id="IPR020103">
    <property type="entry name" value="PsdUridine_synth_cat_dom_sf"/>
</dbReference>
<dbReference type="InterPro" id="IPR036986">
    <property type="entry name" value="S4_RNA-bd_sf"/>
</dbReference>
<reference evidence="11 13" key="1">
    <citation type="submission" date="2020-10" db="EMBL/GenBank/DDBJ databases">
        <title>Phylogeny of dyella-like bacteria.</title>
        <authorList>
            <person name="Fu J."/>
        </authorList>
    </citation>
    <scope>NUCLEOTIDE SEQUENCE [LARGE SCALE GENOMIC DNA]</scope>
    <source>
        <strain evidence="11 13">KACC 19113</strain>
    </source>
</reference>
<dbReference type="CDD" id="cd00165">
    <property type="entry name" value="S4"/>
    <property type="match status" value="1"/>
</dbReference>
<dbReference type="SUPFAM" id="SSF55174">
    <property type="entry name" value="Alpha-L RNA-binding motif"/>
    <property type="match status" value="1"/>
</dbReference>
<feature type="domain" description="RNA-binding S4" evidence="9">
    <location>
        <begin position="25"/>
        <end position="84"/>
    </location>
</feature>
<evidence type="ECO:0000256" key="8">
    <source>
        <dbReference type="RuleBase" id="RU362028"/>
    </source>
</evidence>
<dbReference type="InterPro" id="IPR050188">
    <property type="entry name" value="RluA_PseudoU_synthase"/>
</dbReference>
<dbReference type="Proteomes" id="UP001620339">
    <property type="component" value="Unassembled WGS sequence"/>
</dbReference>
<dbReference type="InterPro" id="IPR006225">
    <property type="entry name" value="PsdUridine_synth_RluC/D"/>
</dbReference>
<comment type="function">
    <text evidence="2">Responsible for synthesis of pseudouridine from uracil at positions 955, 2504 and 2580 in 23S ribosomal RNA.</text>
</comment>
<evidence type="ECO:0000256" key="1">
    <source>
        <dbReference type="ARBA" id="ARBA00000381"/>
    </source>
</evidence>
<evidence type="ECO:0000259" key="9">
    <source>
        <dbReference type="SMART" id="SM00363"/>
    </source>
</evidence>
<comment type="similarity">
    <text evidence="3 8">Belongs to the pseudouridine synthase RluA family.</text>
</comment>
<keyword evidence="5 7" id="KW-0694">RNA-binding</keyword>
<evidence type="ECO:0000313" key="10">
    <source>
        <dbReference type="EMBL" id="MFK2875668.1"/>
    </source>
</evidence>
<organism evidence="11 13">
    <name type="scientific">Rhodanobacter hydrolyticus</name>
    <dbReference type="NCBI Taxonomy" id="2250595"/>
    <lineage>
        <taxon>Bacteria</taxon>
        <taxon>Pseudomonadati</taxon>
        <taxon>Pseudomonadota</taxon>
        <taxon>Gammaproteobacteria</taxon>
        <taxon>Lysobacterales</taxon>
        <taxon>Rhodanobacteraceae</taxon>
        <taxon>Rhodanobacter</taxon>
    </lineage>
</organism>